<accession>A0ACC2XRK3</accession>
<organism evidence="1 2">
    <name type="scientific">Naganishia onofrii</name>
    <dbReference type="NCBI Taxonomy" id="1851511"/>
    <lineage>
        <taxon>Eukaryota</taxon>
        <taxon>Fungi</taxon>
        <taxon>Dikarya</taxon>
        <taxon>Basidiomycota</taxon>
        <taxon>Agaricomycotina</taxon>
        <taxon>Tremellomycetes</taxon>
        <taxon>Filobasidiales</taxon>
        <taxon>Filobasidiaceae</taxon>
        <taxon>Naganishia</taxon>
    </lineage>
</organism>
<dbReference type="EMBL" id="JASBWV010000006">
    <property type="protein sequence ID" value="KAJ9126000.1"/>
    <property type="molecule type" value="Genomic_DNA"/>
</dbReference>
<name>A0ACC2XRK3_9TREE</name>
<dbReference type="Proteomes" id="UP001234202">
    <property type="component" value="Unassembled WGS sequence"/>
</dbReference>
<proteinExistence type="predicted"/>
<evidence type="ECO:0000313" key="1">
    <source>
        <dbReference type="EMBL" id="KAJ9126000.1"/>
    </source>
</evidence>
<comment type="caution">
    <text evidence="1">The sequence shown here is derived from an EMBL/GenBank/DDBJ whole genome shotgun (WGS) entry which is preliminary data.</text>
</comment>
<gene>
    <name evidence="1" type="ORF">QFC24_002272</name>
</gene>
<reference evidence="1" key="1">
    <citation type="submission" date="2023-04" db="EMBL/GenBank/DDBJ databases">
        <title>Draft Genome sequencing of Naganishia species isolated from polar environments using Oxford Nanopore Technology.</title>
        <authorList>
            <person name="Leo P."/>
            <person name="Venkateswaran K."/>
        </authorList>
    </citation>
    <scope>NUCLEOTIDE SEQUENCE</scope>
    <source>
        <strain evidence="1">DBVPG 5303</strain>
    </source>
</reference>
<sequence length="305" mass="33263">MSYSVSGATSALSKRPLTAWAPEGEAVSFKRLKSSRKGSSSPIAYAISKAPVPSTSTEQSNGSLGTFPSATYHALAMSYMQPEEPGSRVTCCISSIIARWEASLANGSLLLDQRASAELPLLEDPDSAAVDENLPVSGPTYSPGETRLWDRTLYEQQGWVLDPPAAVTVMSSGTMYPVKSHRADLEIILVLHFGDVIDPATILRLVRVEYDSRRARSLISQDTWEKVQPDKLDLVKLKDCVRMMLEYLAYERRFPNLGHKDDGTAGLLSASFLMEIKVSEDVVAQVEAIGLLCPVVDRPTDSRPG</sequence>
<protein>
    <submittedName>
        <fullName evidence="1">Uncharacterized protein</fullName>
    </submittedName>
</protein>
<evidence type="ECO:0000313" key="2">
    <source>
        <dbReference type="Proteomes" id="UP001234202"/>
    </source>
</evidence>
<keyword evidence="2" id="KW-1185">Reference proteome</keyword>